<dbReference type="Pfam" id="PF24818">
    <property type="entry name" value="PH_TRF2_HOY1"/>
    <property type="match status" value="1"/>
</dbReference>
<keyword evidence="1 2" id="KW-0371">Homeobox</keyword>
<dbReference type="InterPro" id="IPR022023">
    <property type="entry name" value="U1snRNP70_N"/>
</dbReference>
<sequence>MPGTHLLPPNLLKLFAPRPPLPYIRPVGKDPDRIRSKNVDGVAGLLAQLKEQSTQELIDAGNQELPEGMEEGEEPVFTYTEETQRQIAREERKKAKEDKFKEAKELYKPSEDPQAVGDPYKTLFVARLSKQAKEADLRRVFDAYGVIERIWINVVERCGVGSRVALVEGSVDDPSLNLAFLLPPFLRLVPPVDLEVEEVEEVEGAEDPEGGVVVMVVAVAEDLPIGVPIEVMVVAVAGDLPIGAPIEVMVVAVAEDLPIEAPIEVTVEEVEEVASVVGDLLETSGLGMMGMEAEAEVLQVVMGVTVAIVAVALVSDIKAGSQVVMQMGMVLRVEVVDMDHRPVGTRGTAVGMMTEMPNALAIECSRWIEKKRKIHDFFSTLLVLSVRLFADLGRLSTAPLAHATMHHHHVSIGLGMEAKDSLFSIDSPPGFRNRAKLPHLSLDSSSKYGIGEDIALVTEDSSSSPSASMSPTTPGDVPLSALTDPQPDFPTKDDEKKEAATEPRSATATSSSSKSRTGQPREKRKRSRVTPEQLTHLERFFAADRSPTAARRKEISELLGMQERQTQIWFQNRRVHPRAKAKLLDGKKSRHLGNEWSDTPPDTPPQLSAGFEADLHGLIHEDHPISIIPCTDLSIGSWRRIATGKHDLVAYVCEAKRCLTWFIHSAGYGFKMEIPFEIITHTEFRNASPGEGLASFHLSQPPNFYLEHIASPRSAGGLGGGLVKMWKKCSDWTEGTQASQILRHDLVGSAVQLAHVLSDLREYRQRSSISLLSPSAYSSSDMLSASTSASPTTMQIPQPPFASLQSNTFSQRPSFMGHSRKRSNSGPPALTRMAPSSYIETTPSVSPVAESVTSHPYSAGYTSTSFNRPSQLSSYPYGQRVISDYMPGSMHTSFQQTIHEQSIPDYSSIPISHGASQRPFSSGPTTTQFFPTGERNTSPLQAGLRQSSTIQSPHGLTPSPPLISQPYGTDPSMGLQGLSYMGPGESQGQGSCSSPSHDQSSLAGRFGTASSSSDILSPPPPM</sequence>
<dbReference type="SUPFAM" id="SSF54928">
    <property type="entry name" value="RNA-binding domain, RBD"/>
    <property type="match status" value="1"/>
</dbReference>
<dbReference type="Pfam" id="PF12220">
    <property type="entry name" value="U1snRNP70_N"/>
    <property type="match status" value="1"/>
</dbReference>
<dbReference type="Gene3D" id="3.30.70.330">
    <property type="match status" value="1"/>
</dbReference>
<dbReference type="Gene3D" id="1.10.10.60">
    <property type="entry name" value="Homeodomain-like"/>
    <property type="match status" value="1"/>
</dbReference>
<feature type="compositionally biased region" description="Low complexity" evidence="3">
    <location>
        <begin position="461"/>
        <end position="474"/>
    </location>
</feature>
<protein>
    <recommendedName>
        <fullName evidence="4">Homeobox domain-containing protein</fullName>
    </recommendedName>
</protein>
<dbReference type="GO" id="GO:0000981">
    <property type="term" value="F:DNA-binding transcription factor activity, RNA polymerase II-specific"/>
    <property type="evidence" value="ECO:0007669"/>
    <property type="project" value="TreeGrafter"/>
</dbReference>
<dbReference type="CDD" id="cd00086">
    <property type="entry name" value="homeodomain"/>
    <property type="match status" value="1"/>
</dbReference>
<feature type="DNA-binding region" description="Homeobox" evidence="1">
    <location>
        <begin position="522"/>
        <end position="581"/>
    </location>
</feature>
<evidence type="ECO:0000313" key="5">
    <source>
        <dbReference type="EMBL" id="OCB84926.1"/>
    </source>
</evidence>
<comment type="caution">
    <text evidence="5">The sequence shown here is derived from an EMBL/GenBank/DDBJ whole genome shotgun (WGS) entry which is preliminary data.</text>
</comment>
<evidence type="ECO:0000256" key="3">
    <source>
        <dbReference type="SAM" id="MobiDB-lite"/>
    </source>
</evidence>
<organism evidence="5 6">
    <name type="scientific">Sanghuangporus baumii</name>
    <name type="common">Phellinus baumii</name>
    <dbReference type="NCBI Taxonomy" id="108892"/>
    <lineage>
        <taxon>Eukaryota</taxon>
        <taxon>Fungi</taxon>
        <taxon>Dikarya</taxon>
        <taxon>Basidiomycota</taxon>
        <taxon>Agaricomycotina</taxon>
        <taxon>Agaricomycetes</taxon>
        <taxon>Hymenochaetales</taxon>
        <taxon>Hymenochaetaceae</taxon>
        <taxon>Sanghuangporus</taxon>
    </lineage>
</organism>
<dbReference type="GO" id="GO:0005634">
    <property type="term" value="C:nucleus"/>
    <property type="evidence" value="ECO:0007669"/>
    <property type="project" value="UniProtKB-SubCell"/>
</dbReference>
<dbReference type="Proteomes" id="UP000757232">
    <property type="component" value="Unassembled WGS sequence"/>
</dbReference>
<dbReference type="Pfam" id="PF00046">
    <property type="entry name" value="Homeodomain"/>
    <property type="match status" value="1"/>
</dbReference>
<dbReference type="InterPro" id="IPR001356">
    <property type="entry name" value="HD"/>
</dbReference>
<dbReference type="InterPro" id="IPR057939">
    <property type="entry name" value="TRF2_HOY1_PH"/>
</dbReference>
<comment type="subcellular location">
    <subcellularLocation>
        <location evidence="1 2">Nucleus</location>
    </subcellularLocation>
</comment>
<feature type="compositionally biased region" description="Polar residues" evidence="3">
    <location>
        <begin position="914"/>
        <end position="954"/>
    </location>
</feature>
<reference evidence="5" key="1">
    <citation type="submission" date="2016-06" db="EMBL/GenBank/DDBJ databases">
        <title>Draft Genome sequence of the fungus Inonotus baumii.</title>
        <authorList>
            <person name="Zhu H."/>
            <person name="Lin W."/>
        </authorList>
    </citation>
    <scope>NUCLEOTIDE SEQUENCE</scope>
    <source>
        <strain evidence="5">821</strain>
    </source>
</reference>
<dbReference type="GO" id="GO:1990837">
    <property type="term" value="F:sequence-specific double-stranded DNA binding"/>
    <property type="evidence" value="ECO:0007669"/>
    <property type="project" value="TreeGrafter"/>
</dbReference>
<evidence type="ECO:0000259" key="4">
    <source>
        <dbReference type="PROSITE" id="PS50071"/>
    </source>
</evidence>
<dbReference type="SUPFAM" id="SSF46689">
    <property type="entry name" value="Homeodomain-like"/>
    <property type="match status" value="1"/>
</dbReference>
<name>A0A9Q5HRZ9_SANBA</name>
<feature type="compositionally biased region" description="Low complexity" evidence="3">
    <location>
        <begin position="778"/>
        <end position="790"/>
    </location>
</feature>
<dbReference type="InterPro" id="IPR012677">
    <property type="entry name" value="Nucleotide-bd_a/b_plait_sf"/>
</dbReference>
<feature type="compositionally biased region" description="Polar residues" evidence="3">
    <location>
        <begin position="803"/>
        <end position="813"/>
    </location>
</feature>
<dbReference type="PANTHER" id="PTHR46255:SF3">
    <property type="entry name" value="HOMEOBOX DOMAIN-CONTAINING PROTEIN"/>
    <property type="match status" value="1"/>
</dbReference>
<dbReference type="PANTHER" id="PTHR46255">
    <property type="entry name" value="SHORT STATURE HOMEOBOX"/>
    <property type="match status" value="1"/>
</dbReference>
<evidence type="ECO:0000313" key="6">
    <source>
        <dbReference type="Proteomes" id="UP000757232"/>
    </source>
</evidence>
<dbReference type="OrthoDB" id="6159439at2759"/>
<dbReference type="AlphaFoldDB" id="A0A9Q5HRZ9"/>
<keyword evidence="1 2" id="KW-0238">DNA-binding</keyword>
<feature type="region of interest" description="Disordered" evidence="3">
    <location>
        <begin position="906"/>
        <end position="1022"/>
    </location>
</feature>
<dbReference type="InterPro" id="IPR009057">
    <property type="entry name" value="Homeodomain-like_sf"/>
</dbReference>
<feature type="region of interest" description="Disordered" evidence="3">
    <location>
        <begin position="778"/>
        <end position="834"/>
    </location>
</feature>
<accession>A0A9Q5HRZ9</accession>
<feature type="compositionally biased region" description="Basic and acidic residues" evidence="3">
    <location>
        <begin position="490"/>
        <end position="501"/>
    </location>
</feature>
<feature type="region of interest" description="Disordered" evidence="3">
    <location>
        <begin position="459"/>
        <end position="536"/>
    </location>
</feature>
<keyword evidence="6" id="KW-1185">Reference proteome</keyword>
<dbReference type="InterPro" id="IPR035979">
    <property type="entry name" value="RBD_domain_sf"/>
</dbReference>
<proteinExistence type="predicted"/>
<evidence type="ECO:0000256" key="2">
    <source>
        <dbReference type="RuleBase" id="RU000682"/>
    </source>
</evidence>
<dbReference type="InterPro" id="IPR052631">
    <property type="entry name" value="Paired_homeobox_Bicoid"/>
</dbReference>
<keyword evidence="1 2" id="KW-0539">Nucleus</keyword>
<feature type="domain" description="Homeobox" evidence="4">
    <location>
        <begin position="520"/>
        <end position="580"/>
    </location>
</feature>
<evidence type="ECO:0000256" key="1">
    <source>
        <dbReference type="PROSITE-ProRule" id="PRU00108"/>
    </source>
</evidence>
<feature type="compositionally biased region" description="Low complexity" evidence="3">
    <location>
        <begin position="502"/>
        <end position="517"/>
    </location>
</feature>
<feature type="compositionally biased region" description="Polar residues" evidence="3">
    <location>
        <begin position="986"/>
        <end position="1002"/>
    </location>
</feature>
<feature type="region of interest" description="Disordered" evidence="3">
    <location>
        <begin position="849"/>
        <end position="873"/>
    </location>
</feature>
<dbReference type="EMBL" id="LNZH02000213">
    <property type="protein sequence ID" value="OCB84926.1"/>
    <property type="molecule type" value="Genomic_DNA"/>
</dbReference>
<gene>
    <name evidence="5" type="ORF">A7U60_g8148</name>
</gene>
<dbReference type="PROSITE" id="PS50071">
    <property type="entry name" value="HOMEOBOX_2"/>
    <property type="match status" value="1"/>
</dbReference>
<dbReference type="SMART" id="SM00389">
    <property type="entry name" value="HOX"/>
    <property type="match status" value="1"/>
</dbReference>